<organism evidence="1">
    <name type="scientific">viral metagenome</name>
    <dbReference type="NCBI Taxonomy" id="1070528"/>
    <lineage>
        <taxon>unclassified sequences</taxon>
        <taxon>metagenomes</taxon>
        <taxon>organismal metagenomes</taxon>
    </lineage>
</organism>
<name>A0A6C0EVK7_9ZZZZ</name>
<evidence type="ECO:0000313" key="1">
    <source>
        <dbReference type="EMBL" id="QHT31305.1"/>
    </source>
</evidence>
<sequence length="132" mass="15749">MMYDTEHICNYHLQDVFLETDCLTDEDKDFVRNALYRNDILYIFSMEEYDENILLNLIEELYDRIKNCNDLLLIILQLTEKYNNKDPLFGLIILHSFDYLHLTHKCVSQFLKCGSISETDLLNLKNTINENN</sequence>
<accession>A0A6C0EVK7</accession>
<protein>
    <submittedName>
        <fullName evidence="1">Uncharacterized protein</fullName>
    </submittedName>
</protein>
<dbReference type="AlphaFoldDB" id="A0A6C0EVK7"/>
<proteinExistence type="predicted"/>
<reference evidence="1" key="1">
    <citation type="journal article" date="2020" name="Nature">
        <title>Giant virus diversity and host interactions through global metagenomics.</title>
        <authorList>
            <person name="Schulz F."/>
            <person name="Roux S."/>
            <person name="Paez-Espino D."/>
            <person name="Jungbluth S."/>
            <person name="Walsh D.A."/>
            <person name="Denef V.J."/>
            <person name="McMahon K.D."/>
            <person name="Konstantinidis K.T."/>
            <person name="Eloe-Fadrosh E.A."/>
            <person name="Kyrpides N.C."/>
            <person name="Woyke T."/>
        </authorList>
    </citation>
    <scope>NUCLEOTIDE SEQUENCE</scope>
    <source>
        <strain evidence="1">GVMAG-M-3300009155-2</strain>
    </source>
</reference>
<dbReference type="EMBL" id="MN738917">
    <property type="protein sequence ID" value="QHT31305.1"/>
    <property type="molecule type" value="Genomic_DNA"/>
</dbReference>